<dbReference type="EMBL" id="JAUOQI010000008">
    <property type="protein sequence ID" value="MDO6578236.1"/>
    <property type="molecule type" value="Genomic_DNA"/>
</dbReference>
<sequence>MQSAQGMPQTDPLAQLKDIHVPDNVAVWPLDWGWWCLITLCLAGTISLIIYLVKKRKFNKPRRDALKLLASISSSDDNWPMQINNVLKRTAVTYFKQQEVAGLYGNSWHEFLLKTLPEKRKNNMSDSLTTLHSQQYAPKCDNKNFDECSKAANAWVKHFKVTSPSNSKGKLASQKPSSFNQQKSQEATHA</sequence>
<organism evidence="3 4">
    <name type="scientific">Alteromonas stellipolaris</name>
    <dbReference type="NCBI Taxonomy" id="233316"/>
    <lineage>
        <taxon>Bacteria</taxon>
        <taxon>Pseudomonadati</taxon>
        <taxon>Pseudomonadota</taxon>
        <taxon>Gammaproteobacteria</taxon>
        <taxon>Alteromonadales</taxon>
        <taxon>Alteromonadaceae</taxon>
        <taxon>Alteromonas/Salinimonas group</taxon>
        <taxon>Alteromonas</taxon>
    </lineage>
</organism>
<evidence type="ECO:0000256" key="1">
    <source>
        <dbReference type="SAM" id="MobiDB-lite"/>
    </source>
</evidence>
<dbReference type="Pfam" id="PF14316">
    <property type="entry name" value="DUF4381"/>
    <property type="match status" value="1"/>
</dbReference>
<dbReference type="InterPro" id="IPR025489">
    <property type="entry name" value="DUF4381"/>
</dbReference>
<protein>
    <submittedName>
        <fullName evidence="3">DUF4381 domain-containing protein</fullName>
    </submittedName>
</protein>
<keyword evidence="2" id="KW-0472">Membrane</keyword>
<keyword evidence="2" id="KW-1133">Transmembrane helix</keyword>
<evidence type="ECO:0000313" key="3">
    <source>
        <dbReference type="EMBL" id="MDO6578236.1"/>
    </source>
</evidence>
<evidence type="ECO:0000313" key="4">
    <source>
        <dbReference type="Proteomes" id="UP001170717"/>
    </source>
</evidence>
<name>A0AAW7Z6B1_9ALTE</name>
<dbReference type="AlphaFoldDB" id="A0AAW7Z6B1"/>
<feature type="transmembrane region" description="Helical" evidence="2">
    <location>
        <begin position="32"/>
        <end position="53"/>
    </location>
</feature>
<accession>A0AAW7Z6B1</accession>
<dbReference type="Proteomes" id="UP001170717">
    <property type="component" value="Unassembled WGS sequence"/>
</dbReference>
<proteinExistence type="predicted"/>
<gene>
    <name evidence="3" type="ORF">Q4527_12575</name>
</gene>
<evidence type="ECO:0000256" key="2">
    <source>
        <dbReference type="SAM" id="Phobius"/>
    </source>
</evidence>
<keyword evidence="2" id="KW-0812">Transmembrane</keyword>
<comment type="caution">
    <text evidence="3">The sequence shown here is derived from an EMBL/GenBank/DDBJ whole genome shotgun (WGS) entry which is preliminary data.</text>
</comment>
<feature type="region of interest" description="Disordered" evidence="1">
    <location>
        <begin position="162"/>
        <end position="190"/>
    </location>
</feature>
<reference evidence="3" key="1">
    <citation type="submission" date="2023-07" db="EMBL/GenBank/DDBJ databases">
        <title>Genome content predicts the carbon catabolic preferences of heterotrophic bacteria.</title>
        <authorList>
            <person name="Gralka M."/>
        </authorList>
    </citation>
    <scope>NUCLEOTIDE SEQUENCE</scope>
    <source>
        <strain evidence="3">F2M12</strain>
    </source>
</reference>
<dbReference type="RefSeq" id="WP_303538544.1">
    <property type="nucleotide sequence ID" value="NZ_JAUOQI010000008.1"/>
</dbReference>